<evidence type="ECO:0000259" key="2">
    <source>
        <dbReference type="Pfam" id="PF00031"/>
    </source>
</evidence>
<accession>A0AB38ZES5</accession>
<sequence>MFRSTIVILIFASVGLLEYGSASWVDDLLKHPPKNWPCLGCEEGMMKDQMMNVNLRKLSNIPKPKKWPCLGCEDEISTDDRMMKKSLRMVLAEQNSKFKLVKVLKATQQTTDGYSYKIKCVVKVAGTDDEKTCNVSFTVTAGMEPQLMRLSRFDCK</sequence>
<dbReference type="InterPro" id="IPR046350">
    <property type="entry name" value="Cystatin_sf"/>
</dbReference>
<dbReference type="EMBL" id="PP517518">
    <property type="protein sequence ID" value="WXI02768.1"/>
    <property type="molecule type" value="mRNA"/>
</dbReference>
<name>A0AB38ZES5_9HEMI</name>
<dbReference type="GO" id="GO:0004869">
    <property type="term" value="F:cysteine-type endopeptidase inhibitor activity"/>
    <property type="evidence" value="ECO:0007669"/>
    <property type="project" value="InterPro"/>
</dbReference>
<evidence type="ECO:0000256" key="1">
    <source>
        <dbReference type="SAM" id="SignalP"/>
    </source>
</evidence>
<dbReference type="InterPro" id="IPR000010">
    <property type="entry name" value="Cystatin_dom"/>
</dbReference>
<dbReference type="SUPFAM" id="SSF54403">
    <property type="entry name" value="Cystatin/monellin"/>
    <property type="match status" value="1"/>
</dbReference>
<protein>
    <submittedName>
        <fullName evidence="3">Venom cystatin 8</fullName>
    </submittedName>
</protein>
<proteinExistence type="evidence at transcript level"/>
<feature type="chain" id="PRO_5044307157" evidence="1">
    <location>
        <begin position="23"/>
        <end position="156"/>
    </location>
</feature>
<evidence type="ECO:0000313" key="3">
    <source>
        <dbReference type="EMBL" id="WXI02768.1"/>
    </source>
</evidence>
<feature type="signal peptide" evidence="1">
    <location>
        <begin position="1"/>
        <end position="22"/>
    </location>
</feature>
<dbReference type="AlphaFoldDB" id="A0AB38ZES5"/>
<organism evidence="3">
    <name type="scientific">Oncocephalus sp</name>
    <dbReference type="NCBI Taxonomy" id="2944721"/>
    <lineage>
        <taxon>Eukaryota</taxon>
        <taxon>Metazoa</taxon>
        <taxon>Ecdysozoa</taxon>
        <taxon>Arthropoda</taxon>
        <taxon>Hexapoda</taxon>
        <taxon>Insecta</taxon>
        <taxon>Pterygota</taxon>
        <taxon>Neoptera</taxon>
        <taxon>Paraneoptera</taxon>
        <taxon>Hemiptera</taxon>
        <taxon>Heteroptera</taxon>
        <taxon>Panheteroptera</taxon>
        <taxon>Cimicomorpha</taxon>
        <taxon>Reduviidae</taxon>
        <taxon>Stenopodainae</taxon>
        <taxon>Oncocephalus</taxon>
    </lineage>
</organism>
<dbReference type="Gene3D" id="3.10.450.10">
    <property type="match status" value="1"/>
</dbReference>
<dbReference type="CDD" id="cd00042">
    <property type="entry name" value="CY"/>
    <property type="match status" value="1"/>
</dbReference>
<dbReference type="Pfam" id="PF00031">
    <property type="entry name" value="Cystatin"/>
    <property type="match status" value="1"/>
</dbReference>
<keyword evidence="1" id="KW-0732">Signal</keyword>
<reference evidence="3" key="1">
    <citation type="submission" date="2024-03" db="EMBL/GenBank/DDBJ databases">
        <title>Venom adaptation and exaptation during the trophic switch to blood-feeding by kissing bugs (Reduviidae: Triatominae).</title>
        <authorList>
            <person name="Zdenek C.N."/>
            <person name="Cardoso F.C."/>
            <person name="Robinson S.D."/>
            <person name="Mercedes R.S."/>
            <person name="Raidjoe E.R."/>
            <person name="Hernandez-Vargas M.J."/>
            <person name="Jin J."/>
            <person name="Corzo G."/>
            <person name="Vetter I."/>
            <person name="King G.F."/>
            <person name="Fry B.G."/>
            <person name="Walker A."/>
        </authorList>
    </citation>
    <scope>NUCLEOTIDE SEQUENCE</scope>
</reference>
<feature type="domain" description="Cystatin" evidence="2">
    <location>
        <begin position="71"/>
        <end position="124"/>
    </location>
</feature>